<dbReference type="GO" id="GO:0031297">
    <property type="term" value="P:replication fork processing"/>
    <property type="evidence" value="ECO:0007669"/>
    <property type="project" value="TreeGrafter"/>
</dbReference>
<dbReference type="OrthoDB" id="9378993at2759"/>
<dbReference type="GO" id="GO:0043539">
    <property type="term" value="F:protein serine/threonine kinase activator activity"/>
    <property type="evidence" value="ECO:0007669"/>
    <property type="project" value="TreeGrafter"/>
</dbReference>
<proteinExistence type="predicted"/>
<feature type="non-terminal residue" evidence="2">
    <location>
        <position position="1"/>
    </location>
</feature>
<feature type="region of interest" description="Disordered" evidence="1">
    <location>
        <begin position="336"/>
        <end position="374"/>
    </location>
</feature>
<feature type="compositionally biased region" description="Basic residues" evidence="1">
    <location>
        <begin position="1"/>
        <end position="12"/>
    </location>
</feature>
<feature type="non-terminal residue" evidence="2">
    <location>
        <position position="808"/>
    </location>
</feature>
<accession>A0A7K9E5Q4</accession>
<sequence>KTPKRSLSRKSRIPTFSSPANDTDIQPEIFWDPHSPVAHSLGNGKSKPSAGRCAVEISEIVNRIAPQDEKAACNEGSLLGTWIGEDAIPCTPGAVKVRARTKFSYLKIKNPDEELMKLAKEFDKNLVELDAVQEQEKLGRDFIQTTSEALNNSKDEVNMKNLKSFLDEASETYTALSLKPVGQSTGIPAAEPCQSSSQKSVDLEAEIALRALFDCSTQKCSGQLSQGLLSISLNNSVHENKSALEEEHVPEQVKGVQCGNSEAYQKDTPCALGSINKTFPKPDTHTLAKENPPPLKTQLVVSTKLAGVVNDDFDDWDTDFLADDSFVMQITQNPELLSSEEAPPVPANASMQGFSDAGRTKERKNSKTETTASHGKCDINSEKINTIWNSVQNRDLNYIPTATQSEVKNGNETIQPKNDPPLPFSSRSNPYRQWTEKNGSNTIIFRPPSSVSTNRKPHYLTEVVNQANAGHLNQAEIPKKRPLSFDDRNEPKFSDEVLDMFCESDSLWDANCEDDELYQVCDDIEKQTRGQDVKQGNERAKTTQGDSINSKSNADNSFTASKQGLPGFLAQKANANQDAFSLNDSYGNSSKVTHRLATSGHTANSENVSSPLTVISGTSMECKYMLSKNCHQAASEDTTKTVLGKWYRSHSVPAGETVSEASPVNAVNIFSSKTLHNPDLLCNMGKTPNSSSGNKTPLVSSKFKFRKTNSSQGALHVGFENPGRHSGGGIASQGLEGSKNQVNVTLHSKLDSKKPPFKRHLSESFALPTSVAVVEQKNRKCSQEEIERKKQEALARRKSRMQAFVKDA</sequence>
<organism evidence="2 3">
    <name type="scientific">Baryphthengus martii</name>
    <name type="common">Rufous motmot</name>
    <dbReference type="NCBI Taxonomy" id="176943"/>
    <lineage>
        <taxon>Eukaryota</taxon>
        <taxon>Metazoa</taxon>
        <taxon>Chordata</taxon>
        <taxon>Craniata</taxon>
        <taxon>Vertebrata</taxon>
        <taxon>Euteleostomi</taxon>
        <taxon>Archelosauria</taxon>
        <taxon>Archosauria</taxon>
        <taxon>Dinosauria</taxon>
        <taxon>Saurischia</taxon>
        <taxon>Theropoda</taxon>
        <taxon>Coelurosauria</taxon>
        <taxon>Aves</taxon>
        <taxon>Neognathae</taxon>
        <taxon>Neoaves</taxon>
        <taxon>Telluraves</taxon>
        <taxon>Coraciimorphae</taxon>
        <taxon>Coraciiformes</taxon>
        <taxon>Momotidae</taxon>
        <taxon>Baryphthengus</taxon>
    </lineage>
</organism>
<dbReference type="Proteomes" id="UP000578343">
    <property type="component" value="Unassembled WGS sequence"/>
</dbReference>
<dbReference type="AlphaFoldDB" id="A0A7K9E5Q4"/>
<feature type="compositionally biased region" description="Polar residues" evidence="1">
    <location>
        <begin position="542"/>
        <end position="562"/>
    </location>
</feature>
<feature type="compositionally biased region" description="Polar residues" evidence="1">
    <location>
        <begin position="14"/>
        <end position="24"/>
    </location>
</feature>
<dbReference type="InterPro" id="IPR029406">
    <property type="entry name" value="ETAA1"/>
</dbReference>
<dbReference type="PANTHER" id="PTHR16434:SF2">
    <property type="entry name" value="EWING'S TUMOR-ASSOCIATED ANTIGEN 1"/>
    <property type="match status" value="1"/>
</dbReference>
<evidence type="ECO:0000313" key="3">
    <source>
        <dbReference type="Proteomes" id="UP000578343"/>
    </source>
</evidence>
<feature type="region of interest" description="Disordered" evidence="1">
    <location>
        <begin position="528"/>
        <end position="562"/>
    </location>
</feature>
<feature type="compositionally biased region" description="Basic and acidic residues" evidence="1">
    <location>
        <begin position="358"/>
        <end position="367"/>
    </location>
</feature>
<dbReference type="EMBL" id="VWZK01007200">
    <property type="protein sequence ID" value="NXG71981.1"/>
    <property type="molecule type" value="Genomic_DNA"/>
</dbReference>
<reference evidence="2 3" key="1">
    <citation type="submission" date="2019-09" db="EMBL/GenBank/DDBJ databases">
        <title>Bird 10,000 Genomes (B10K) Project - Family phase.</title>
        <authorList>
            <person name="Zhang G."/>
        </authorList>
    </citation>
    <scope>NUCLEOTIDE SEQUENCE [LARGE SCALE GENOMIC DNA]</scope>
    <source>
        <strain evidence="2">B10K-DU-001-21</strain>
        <tissue evidence="2">Muscle</tissue>
    </source>
</reference>
<protein>
    <submittedName>
        <fullName evidence="2">ETAA1 protein</fullName>
    </submittedName>
</protein>
<comment type="caution">
    <text evidence="2">The sequence shown here is derived from an EMBL/GenBank/DDBJ whole genome shotgun (WGS) entry which is preliminary data.</text>
</comment>
<dbReference type="GO" id="GO:0006974">
    <property type="term" value="P:DNA damage response"/>
    <property type="evidence" value="ECO:0007669"/>
    <property type="project" value="TreeGrafter"/>
</dbReference>
<feature type="region of interest" description="Disordered" evidence="1">
    <location>
        <begin position="1"/>
        <end position="28"/>
    </location>
</feature>
<gene>
    <name evidence="2" type="primary">Etaa1</name>
    <name evidence="2" type="ORF">BARMAR_R09029</name>
</gene>
<evidence type="ECO:0000313" key="2">
    <source>
        <dbReference type="EMBL" id="NXG71981.1"/>
    </source>
</evidence>
<feature type="compositionally biased region" description="Basic and acidic residues" evidence="1">
    <location>
        <begin position="528"/>
        <end position="541"/>
    </location>
</feature>
<dbReference type="Pfam" id="PF15350">
    <property type="entry name" value="ETAA1"/>
    <property type="match status" value="1"/>
</dbReference>
<dbReference type="GO" id="GO:2000001">
    <property type="term" value="P:regulation of DNA damage checkpoint"/>
    <property type="evidence" value="ECO:0007669"/>
    <property type="project" value="TreeGrafter"/>
</dbReference>
<evidence type="ECO:0000256" key="1">
    <source>
        <dbReference type="SAM" id="MobiDB-lite"/>
    </source>
</evidence>
<dbReference type="GO" id="GO:0043596">
    <property type="term" value="C:nuclear replication fork"/>
    <property type="evidence" value="ECO:0007669"/>
    <property type="project" value="TreeGrafter"/>
</dbReference>
<name>A0A7K9E5Q4_BARMA</name>
<dbReference type="PANTHER" id="PTHR16434">
    <property type="entry name" value="EWING'S TUMOR-ASSOCIATED ANTIGEN 1 ETAA1"/>
    <property type="match status" value="1"/>
</dbReference>
<keyword evidence="3" id="KW-1185">Reference proteome</keyword>